<proteinExistence type="predicted"/>
<sequence>MEGETSGGSDLQSGQYMPGGSNASTSPNADGIHISLSHDIRTSSCEIGTGDDCISIVGNSSVIAIRNISCGPGHGIRIESLGISKSWSQVRDTLAVKMATPSLAMTFAFNDDSPCKGLYLEDVHL</sequence>
<protein>
    <submittedName>
        <fullName evidence="1">Uncharacterized protein</fullName>
    </submittedName>
</protein>
<reference evidence="2" key="1">
    <citation type="journal article" date="2023" name="Front. Plant Sci.">
        <title>Chromosomal-level genome assembly of Melastoma candidum provides insights into trichome evolution.</title>
        <authorList>
            <person name="Zhong Y."/>
            <person name="Wu W."/>
            <person name="Sun C."/>
            <person name="Zou P."/>
            <person name="Liu Y."/>
            <person name="Dai S."/>
            <person name="Zhou R."/>
        </authorList>
    </citation>
    <scope>NUCLEOTIDE SEQUENCE [LARGE SCALE GENOMIC DNA]</scope>
</reference>
<evidence type="ECO:0000313" key="1">
    <source>
        <dbReference type="EMBL" id="KAI4303113.1"/>
    </source>
</evidence>
<name>A0ACB9L161_9MYRT</name>
<organism evidence="1 2">
    <name type="scientific">Melastoma candidum</name>
    <dbReference type="NCBI Taxonomy" id="119954"/>
    <lineage>
        <taxon>Eukaryota</taxon>
        <taxon>Viridiplantae</taxon>
        <taxon>Streptophyta</taxon>
        <taxon>Embryophyta</taxon>
        <taxon>Tracheophyta</taxon>
        <taxon>Spermatophyta</taxon>
        <taxon>Magnoliopsida</taxon>
        <taxon>eudicotyledons</taxon>
        <taxon>Gunneridae</taxon>
        <taxon>Pentapetalae</taxon>
        <taxon>rosids</taxon>
        <taxon>malvids</taxon>
        <taxon>Myrtales</taxon>
        <taxon>Melastomataceae</taxon>
        <taxon>Melastomatoideae</taxon>
        <taxon>Melastomateae</taxon>
        <taxon>Melastoma</taxon>
    </lineage>
</organism>
<evidence type="ECO:0000313" key="2">
    <source>
        <dbReference type="Proteomes" id="UP001057402"/>
    </source>
</evidence>
<dbReference type="EMBL" id="CM042891">
    <property type="protein sequence ID" value="KAI4303113.1"/>
    <property type="molecule type" value="Genomic_DNA"/>
</dbReference>
<comment type="caution">
    <text evidence="1">The sequence shown here is derived from an EMBL/GenBank/DDBJ whole genome shotgun (WGS) entry which is preliminary data.</text>
</comment>
<gene>
    <name evidence="1" type="ORF">MLD38_038782</name>
</gene>
<accession>A0ACB9L161</accession>
<dbReference type="Proteomes" id="UP001057402">
    <property type="component" value="Chromosome 12"/>
</dbReference>
<keyword evidence="2" id="KW-1185">Reference proteome</keyword>